<evidence type="ECO:0000313" key="4">
    <source>
        <dbReference type="Proteomes" id="UP001225598"/>
    </source>
</evidence>
<dbReference type="InterPro" id="IPR033469">
    <property type="entry name" value="CYTH-like_dom_sf"/>
</dbReference>
<sequence>MTTPRFLEVEAKFAIDETTAAPELTTLPAVEKIGETVEHHLSAIYYDTADLRLTRSKITLRRRTGGKDDGWHIKLPSDLGRIELAAPLTEPSQIPDEIMSNIRAIVRTAPLEPIAQVDNRRVESILLNADDAPVAEFCDDHVTAWSLLPGGERTSWREWEVELAGEMPGTEEGTELIRQATTYLIAQGARVSSSPSKLVSALGRSQENAPLPPHLAGILLPEGDPAFAVVEALRANRDSLISWDPRVRRDEWDSVHQMRVATRELRSHLETFEGILVSDELDYIEDELKELARILGEARDAEVVEERFHDLLDSDATGLIDDTAAAHIKDDMRAEYNEAHARIVDTLNSDRYLALLDTIDQLIAHPPVVDPTAEVAEGEESGGKPAKPSEVLYDHLAEAYKKLMKRHQRVVDNYGDLELPLHQREDYVHDMRKTAKKLRYAAEAVGEASKKLKTGKLARSCKSLQSLLGDFQDAVTARDRLADLAQDARERGEDTFAYGMLYQREMDNAAAALEGYDDVVADIKRGFKKL</sequence>
<gene>
    <name evidence="3" type="ORF">QP027_07800</name>
</gene>
<dbReference type="PANTHER" id="PTHR39339:SF1">
    <property type="entry name" value="CHAD DOMAIN-CONTAINING PROTEIN"/>
    <property type="match status" value="1"/>
</dbReference>
<dbReference type="Proteomes" id="UP001225598">
    <property type="component" value="Chromosome"/>
</dbReference>
<feature type="domain" description="CYTH" evidence="1">
    <location>
        <begin position="6"/>
        <end position="205"/>
    </location>
</feature>
<dbReference type="Gene3D" id="1.40.20.10">
    <property type="entry name" value="CHAD domain"/>
    <property type="match status" value="1"/>
</dbReference>
<dbReference type="EMBL" id="CP126969">
    <property type="protein sequence ID" value="WIM67030.1"/>
    <property type="molecule type" value="Genomic_DNA"/>
</dbReference>
<evidence type="ECO:0000259" key="1">
    <source>
        <dbReference type="PROSITE" id="PS51707"/>
    </source>
</evidence>
<dbReference type="CDD" id="cd07374">
    <property type="entry name" value="CYTH-like_Pase"/>
    <property type="match status" value="1"/>
</dbReference>
<dbReference type="SMART" id="SM00880">
    <property type="entry name" value="CHAD"/>
    <property type="match status" value="1"/>
</dbReference>
<name>A0ABY8VE53_9CORY</name>
<dbReference type="InterPro" id="IPR023577">
    <property type="entry name" value="CYTH_domain"/>
</dbReference>
<dbReference type="PANTHER" id="PTHR39339">
    <property type="entry name" value="SLR1444 PROTEIN"/>
    <property type="match status" value="1"/>
</dbReference>
<keyword evidence="4" id="KW-1185">Reference proteome</keyword>
<evidence type="ECO:0000259" key="2">
    <source>
        <dbReference type="PROSITE" id="PS51708"/>
    </source>
</evidence>
<dbReference type="SUPFAM" id="SSF55154">
    <property type="entry name" value="CYTH-like phosphatases"/>
    <property type="match status" value="1"/>
</dbReference>
<dbReference type="Gene3D" id="2.40.320.10">
    <property type="entry name" value="Hypothetical Protein Pfu-838710-001"/>
    <property type="match status" value="1"/>
</dbReference>
<organism evidence="3 4">
    <name type="scientific">Corynebacterium breve</name>
    <dbReference type="NCBI Taxonomy" id="3049799"/>
    <lineage>
        <taxon>Bacteria</taxon>
        <taxon>Bacillati</taxon>
        <taxon>Actinomycetota</taxon>
        <taxon>Actinomycetes</taxon>
        <taxon>Mycobacteriales</taxon>
        <taxon>Corynebacteriaceae</taxon>
        <taxon>Corynebacterium</taxon>
    </lineage>
</organism>
<dbReference type="Pfam" id="PF05235">
    <property type="entry name" value="CHAD"/>
    <property type="match status" value="1"/>
</dbReference>
<dbReference type="Pfam" id="PF01928">
    <property type="entry name" value="CYTH"/>
    <property type="match status" value="1"/>
</dbReference>
<dbReference type="PROSITE" id="PS51707">
    <property type="entry name" value="CYTH"/>
    <property type="match status" value="1"/>
</dbReference>
<feature type="domain" description="CHAD" evidence="2">
    <location>
        <begin position="222"/>
        <end position="525"/>
    </location>
</feature>
<reference evidence="3 4" key="1">
    <citation type="submission" date="2023-05" db="EMBL/GenBank/DDBJ databases">
        <title>Corynebacterium suedekumii sp. nov. and Corynebacterium breve sp. nov. isolated from raw cow's milk.</title>
        <authorList>
            <person name="Baer M.K."/>
            <person name="Mehl L."/>
            <person name="Hellmuth R."/>
            <person name="Marke G."/>
            <person name="Lipski A."/>
        </authorList>
    </citation>
    <scope>NUCLEOTIDE SEQUENCE [LARGE SCALE GENOMIC DNA]</scope>
    <source>
        <strain evidence="3 4">R4</strain>
    </source>
</reference>
<evidence type="ECO:0000313" key="3">
    <source>
        <dbReference type="EMBL" id="WIM67030.1"/>
    </source>
</evidence>
<dbReference type="InterPro" id="IPR038186">
    <property type="entry name" value="CHAD_dom_sf"/>
</dbReference>
<dbReference type="RefSeq" id="WP_284823828.1">
    <property type="nucleotide sequence ID" value="NZ_CP126969.1"/>
</dbReference>
<dbReference type="SMART" id="SM01118">
    <property type="entry name" value="CYTH"/>
    <property type="match status" value="1"/>
</dbReference>
<proteinExistence type="predicted"/>
<dbReference type="InterPro" id="IPR007899">
    <property type="entry name" value="CHAD_dom"/>
</dbReference>
<dbReference type="PROSITE" id="PS51708">
    <property type="entry name" value="CHAD"/>
    <property type="match status" value="1"/>
</dbReference>
<protein>
    <submittedName>
        <fullName evidence="3">CYTH and CHAD domain-containing protein</fullName>
    </submittedName>
</protein>
<accession>A0ABY8VE53</accession>